<keyword evidence="1" id="KW-0472">Membrane</keyword>
<dbReference type="AlphaFoldDB" id="A0A6P2CVI0"/>
<dbReference type="KEGG" id="gms:SOIL9_47330"/>
<gene>
    <name evidence="2" type="ORF">SOIL9_47330</name>
</gene>
<reference evidence="2 3" key="1">
    <citation type="submission" date="2019-05" db="EMBL/GenBank/DDBJ databases">
        <authorList>
            <consortium name="Science for Life Laboratories"/>
        </authorList>
    </citation>
    <scope>NUCLEOTIDE SEQUENCE [LARGE SCALE GENOMIC DNA]</scope>
    <source>
        <strain evidence="2">Soil9</strain>
    </source>
</reference>
<evidence type="ECO:0000256" key="1">
    <source>
        <dbReference type="SAM" id="Phobius"/>
    </source>
</evidence>
<dbReference type="EMBL" id="LR593886">
    <property type="protein sequence ID" value="VTR92981.1"/>
    <property type="molecule type" value="Genomic_DNA"/>
</dbReference>
<sequence>MSVIGTFPFTAAALLLSAGAALFMLATGADVVHLEFFAEETRPVHKFDDLGLALILLVGAFGLDRTMAAGRLRRERELEAERLRVLKATMRTVHDIVNNFLNGLQFVRIEGEGVLPTETLELLDVLSRDTAEKLKALGDLETVPERQMASGTGIDFAQGAGNRVG</sequence>
<proteinExistence type="predicted"/>
<evidence type="ECO:0000313" key="2">
    <source>
        <dbReference type="EMBL" id="VTR92981.1"/>
    </source>
</evidence>
<feature type="transmembrane region" description="Helical" evidence="1">
    <location>
        <begin position="52"/>
        <end position="72"/>
    </location>
</feature>
<organism evidence="2 3">
    <name type="scientific">Gemmata massiliana</name>
    <dbReference type="NCBI Taxonomy" id="1210884"/>
    <lineage>
        <taxon>Bacteria</taxon>
        <taxon>Pseudomonadati</taxon>
        <taxon>Planctomycetota</taxon>
        <taxon>Planctomycetia</taxon>
        <taxon>Gemmatales</taxon>
        <taxon>Gemmataceae</taxon>
        <taxon>Gemmata</taxon>
    </lineage>
</organism>
<dbReference type="RefSeq" id="WP_162667773.1">
    <property type="nucleotide sequence ID" value="NZ_LR593886.1"/>
</dbReference>
<protein>
    <submittedName>
        <fullName evidence="2">Uncharacterized protein</fullName>
    </submittedName>
</protein>
<accession>A0A6P2CVI0</accession>
<dbReference type="Proteomes" id="UP000464178">
    <property type="component" value="Chromosome"/>
</dbReference>
<name>A0A6P2CVI0_9BACT</name>
<keyword evidence="3" id="KW-1185">Reference proteome</keyword>
<keyword evidence="1" id="KW-1133">Transmembrane helix</keyword>
<keyword evidence="1" id="KW-0812">Transmembrane</keyword>
<evidence type="ECO:0000313" key="3">
    <source>
        <dbReference type="Proteomes" id="UP000464178"/>
    </source>
</evidence>